<organism evidence="1 2">
    <name type="scientific">Araneus ventricosus</name>
    <name type="common">Orbweaver spider</name>
    <name type="synonym">Epeira ventricosa</name>
    <dbReference type="NCBI Taxonomy" id="182803"/>
    <lineage>
        <taxon>Eukaryota</taxon>
        <taxon>Metazoa</taxon>
        <taxon>Ecdysozoa</taxon>
        <taxon>Arthropoda</taxon>
        <taxon>Chelicerata</taxon>
        <taxon>Arachnida</taxon>
        <taxon>Araneae</taxon>
        <taxon>Araneomorphae</taxon>
        <taxon>Entelegynae</taxon>
        <taxon>Araneoidea</taxon>
        <taxon>Araneidae</taxon>
        <taxon>Araneus</taxon>
    </lineage>
</organism>
<comment type="caution">
    <text evidence="1">The sequence shown here is derived from an EMBL/GenBank/DDBJ whole genome shotgun (WGS) entry which is preliminary data.</text>
</comment>
<accession>A0A4Y2KT01</accession>
<sequence length="83" mass="9598">MGVTSENNYSLEIHRNKALTKTTAAKEKKETRTRWRGRELRTLRLLHGRSLESNEPNKLYLEVPQKSCYETGSPKPKHSDVMA</sequence>
<evidence type="ECO:0000313" key="2">
    <source>
        <dbReference type="Proteomes" id="UP000499080"/>
    </source>
</evidence>
<dbReference type="EMBL" id="BGPR01004885">
    <property type="protein sequence ID" value="GBN04466.1"/>
    <property type="molecule type" value="Genomic_DNA"/>
</dbReference>
<gene>
    <name evidence="1" type="ORF">AVEN_59090_1</name>
</gene>
<evidence type="ECO:0000313" key="1">
    <source>
        <dbReference type="EMBL" id="GBN04466.1"/>
    </source>
</evidence>
<dbReference type="Proteomes" id="UP000499080">
    <property type="component" value="Unassembled WGS sequence"/>
</dbReference>
<dbReference type="AlphaFoldDB" id="A0A4Y2KT01"/>
<protein>
    <submittedName>
        <fullName evidence="1">Uncharacterized protein</fullName>
    </submittedName>
</protein>
<proteinExistence type="predicted"/>
<keyword evidence="2" id="KW-1185">Reference proteome</keyword>
<reference evidence="1 2" key="1">
    <citation type="journal article" date="2019" name="Sci. Rep.">
        <title>Orb-weaving spider Araneus ventricosus genome elucidates the spidroin gene catalogue.</title>
        <authorList>
            <person name="Kono N."/>
            <person name="Nakamura H."/>
            <person name="Ohtoshi R."/>
            <person name="Moran D.A.P."/>
            <person name="Shinohara A."/>
            <person name="Yoshida Y."/>
            <person name="Fujiwara M."/>
            <person name="Mori M."/>
            <person name="Tomita M."/>
            <person name="Arakawa K."/>
        </authorList>
    </citation>
    <scope>NUCLEOTIDE SEQUENCE [LARGE SCALE GENOMIC DNA]</scope>
</reference>
<name>A0A4Y2KT01_ARAVE</name>